<dbReference type="EMBL" id="OCNK01000003">
    <property type="protein sequence ID" value="SOE00883.1"/>
    <property type="molecule type" value="Genomic_DNA"/>
</dbReference>
<dbReference type="GO" id="GO:0016020">
    <property type="term" value="C:membrane"/>
    <property type="evidence" value="ECO:0007669"/>
    <property type="project" value="GOC"/>
</dbReference>
<dbReference type="GO" id="GO:0006506">
    <property type="term" value="P:GPI anchor biosynthetic process"/>
    <property type="evidence" value="ECO:0007669"/>
    <property type="project" value="TreeGrafter"/>
</dbReference>
<dbReference type="OrthoDB" id="155529at2"/>
<reference evidence="3" key="1">
    <citation type="submission" date="2017-09" db="EMBL/GenBank/DDBJ databases">
        <authorList>
            <person name="Varghese N."/>
            <person name="Submissions S."/>
        </authorList>
    </citation>
    <scope>NUCLEOTIDE SEQUENCE [LARGE SCALE GENOMIC DNA]</scope>
    <source>
        <strain evidence="3">DSM 44270</strain>
    </source>
</reference>
<protein>
    <submittedName>
        <fullName evidence="2">Metal-dependent hydrolase, endonuclease/exonuclease/phosphatase family</fullName>
    </submittedName>
</protein>
<dbReference type="InterPro" id="IPR051916">
    <property type="entry name" value="GPI-anchor_lipid_remodeler"/>
</dbReference>
<feature type="domain" description="Endonuclease/exonuclease/phosphatase" evidence="1">
    <location>
        <begin position="4"/>
        <end position="245"/>
    </location>
</feature>
<organism evidence="2 3">
    <name type="scientific">Blastococcus haudaquaticus</name>
    <dbReference type="NCBI Taxonomy" id="1938745"/>
    <lineage>
        <taxon>Bacteria</taxon>
        <taxon>Bacillati</taxon>
        <taxon>Actinomycetota</taxon>
        <taxon>Actinomycetes</taxon>
        <taxon>Geodermatophilales</taxon>
        <taxon>Geodermatophilaceae</taxon>
        <taxon>Blastococcus</taxon>
    </lineage>
</organism>
<dbReference type="Gene3D" id="3.60.10.10">
    <property type="entry name" value="Endonuclease/exonuclease/phosphatase"/>
    <property type="match status" value="1"/>
</dbReference>
<dbReference type="Proteomes" id="UP000219482">
    <property type="component" value="Unassembled WGS sequence"/>
</dbReference>
<evidence type="ECO:0000313" key="2">
    <source>
        <dbReference type="EMBL" id="SOE00883.1"/>
    </source>
</evidence>
<dbReference type="InterPro" id="IPR005135">
    <property type="entry name" value="Endo/exonuclease/phosphatase"/>
</dbReference>
<dbReference type="InterPro" id="IPR036691">
    <property type="entry name" value="Endo/exonu/phosph_ase_sf"/>
</dbReference>
<dbReference type="RefSeq" id="WP_097184523.1">
    <property type="nucleotide sequence ID" value="NZ_OCNK01000003.1"/>
</dbReference>
<dbReference type="PANTHER" id="PTHR14859">
    <property type="entry name" value="CALCOFLUOR WHITE HYPERSENSITIVE PROTEIN PRECURSOR"/>
    <property type="match status" value="1"/>
</dbReference>
<dbReference type="GO" id="GO:0004519">
    <property type="term" value="F:endonuclease activity"/>
    <property type="evidence" value="ECO:0007669"/>
    <property type="project" value="UniProtKB-KW"/>
</dbReference>
<keyword evidence="2" id="KW-0255">Endonuclease</keyword>
<dbReference type="SUPFAM" id="SSF56219">
    <property type="entry name" value="DNase I-like"/>
    <property type="match status" value="1"/>
</dbReference>
<proteinExistence type="predicted"/>
<keyword evidence="3" id="KW-1185">Reference proteome</keyword>
<dbReference type="Pfam" id="PF03372">
    <property type="entry name" value="Exo_endo_phos"/>
    <property type="match status" value="1"/>
</dbReference>
<keyword evidence="2" id="KW-0378">Hydrolase</keyword>
<dbReference type="PANTHER" id="PTHR14859:SF1">
    <property type="entry name" value="PGAP2-INTERACTING PROTEIN"/>
    <property type="match status" value="1"/>
</dbReference>
<accession>A0A286GZD2</accession>
<gene>
    <name evidence="2" type="ORF">SAMN06272739_2836</name>
</gene>
<keyword evidence="2" id="KW-0269">Exonuclease</keyword>
<sequence>MRIATFNLLHGRSVDDGRVEPGRLSQAVAALDADVLALQEVDRNQARSHGADLTALAAEAMGAVDACFVPAVIGTPGGTWTVATGQEQQDSPGYGVALVSRYPVVTWDVVRLRGARAGLPMWLPGTHRPILVRDEPRVAVTAVIDGPSGRFTVCTTHLSFVPGWNRRQLRQVMSTLEGAPGPLVLLGDLNMTARPAVRVSGLQPLASVPTFPVHRPTRQLDHVLVRGGLRATGPVESPRLALSDHRALVVPCGPA</sequence>
<evidence type="ECO:0000313" key="3">
    <source>
        <dbReference type="Proteomes" id="UP000219482"/>
    </source>
</evidence>
<evidence type="ECO:0000259" key="1">
    <source>
        <dbReference type="Pfam" id="PF03372"/>
    </source>
</evidence>
<dbReference type="AlphaFoldDB" id="A0A286GZD2"/>
<dbReference type="GO" id="GO:0004527">
    <property type="term" value="F:exonuclease activity"/>
    <property type="evidence" value="ECO:0007669"/>
    <property type="project" value="UniProtKB-KW"/>
</dbReference>
<keyword evidence="2" id="KW-0540">Nuclease</keyword>
<name>A0A286GZD2_9ACTN</name>